<proteinExistence type="predicted"/>
<evidence type="ECO:0000313" key="1">
    <source>
        <dbReference type="EMBL" id="QIN83609.1"/>
    </source>
</evidence>
<gene>
    <name evidence="1" type="ORF">GBA63_13905</name>
</gene>
<sequence length="84" mass="8982">MGNANNGEVCPLPDALSLFALRLTGLDAARDHKDPQEPPFLDHLPLAHYAAARDPAELDGVDRDLAAKTRIPIPPWPGAFAGCE</sequence>
<reference evidence="1 2" key="1">
    <citation type="submission" date="2019-10" db="EMBL/GenBank/DDBJ databases">
        <title>Rubrobacter sp nov SCSIO 52090 isolated from a deep-sea sediment in the South China Sea.</title>
        <authorList>
            <person name="Chen R.W."/>
        </authorList>
    </citation>
    <scope>NUCLEOTIDE SEQUENCE [LARGE SCALE GENOMIC DNA]</scope>
    <source>
        <strain evidence="1 2">SCSIO 52909</strain>
    </source>
</reference>
<dbReference type="RefSeq" id="WP_166177069.1">
    <property type="nucleotide sequence ID" value="NZ_CP045119.1"/>
</dbReference>
<dbReference type="AlphaFoldDB" id="A0A6G8QAW9"/>
<protein>
    <submittedName>
        <fullName evidence="1">Uncharacterized protein</fullName>
    </submittedName>
</protein>
<keyword evidence="2" id="KW-1185">Reference proteome</keyword>
<dbReference type="KEGG" id="rub:GBA63_13905"/>
<dbReference type="EMBL" id="CP045119">
    <property type="protein sequence ID" value="QIN83609.1"/>
    <property type="molecule type" value="Genomic_DNA"/>
</dbReference>
<accession>A0A6G8QAW9</accession>
<evidence type="ECO:0000313" key="2">
    <source>
        <dbReference type="Proteomes" id="UP000501452"/>
    </source>
</evidence>
<dbReference type="Proteomes" id="UP000501452">
    <property type="component" value="Chromosome"/>
</dbReference>
<name>A0A6G8QAW9_9ACTN</name>
<organism evidence="1 2">
    <name type="scientific">Rubrobacter tropicus</name>
    <dbReference type="NCBI Taxonomy" id="2653851"/>
    <lineage>
        <taxon>Bacteria</taxon>
        <taxon>Bacillati</taxon>
        <taxon>Actinomycetota</taxon>
        <taxon>Rubrobacteria</taxon>
        <taxon>Rubrobacterales</taxon>
        <taxon>Rubrobacteraceae</taxon>
        <taxon>Rubrobacter</taxon>
    </lineage>
</organism>